<dbReference type="InterPro" id="IPR036922">
    <property type="entry name" value="Rieske_2Fe-2S_sf"/>
</dbReference>
<dbReference type="PRINTS" id="PR00162">
    <property type="entry name" value="RIESKE"/>
</dbReference>
<dbReference type="RefSeq" id="WP_200584103.1">
    <property type="nucleotide sequence ID" value="NZ_JAEHFY010000001.1"/>
</dbReference>
<accession>A0ABS1BFB9</accession>
<keyword evidence="7" id="KW-0472">Membrane</keyword>
<keyword evidence="5" id="KW-1015">Disulfide bond</keyword>
<evidence type="ECO:0000313" key="10">
    <source>
        <dbReference type="Proteomes" id="UP000660024"/>
    </source>
</evidence>
<evidence type="ECO:0000256" key="5">
    <source>
        <dbReference type="ARBA" id="ARBA00023157"/>
    </source>
</evidence>
<sequence>MKQEKEISESRRNFLMKFSLGLGGIAALLAGIPILGALFQPLIKKGEQKWRVVGKLTDFAKGETQLIKFRNAEEDAWAGVSAKSAGWLRHKENGEFECFSANCTHLGCPVRWEKDAELFMCPCHGGVYYKDGTVAAGPPPKSLTQYSVRVNKGNVEVKTAPIPLTKITA</sequence>
<gene>
    <name evidence="9" type="ORF">I5M32_01075</name>
</gene>
<evidence type="ECO:0000313" key="9">
    <source>
        <dbReference type="EMBL" id="MBK0381538.1"/>
    </source>
</evidence>
<dbReference type="InterPro" id="IPR014349">
    <property type="entry name" value="Rieske_Fe-S_prot"/>
</dbReference>
<organism evidence="9 10">
    <name type="scientific">Pedobacter segetis</name>
    <dbReference type="NCBI Taxonomy" id="2793069"/>
    <lineage>
        <taxon>Bacteria</taxon>
        <taxon>Pseudomonadati</taxon>
        <taxon>Bacteroidota</taxon>
        <taxon>Sphingobacteriia</taxon>
        <taxon>Sphingobacteriales</taxon>
        <taxon>Sphingobacteriaceae</taxon>
        <taxon>Pedobacter</taxon>
    </lineage>
</organism>
<comment type="cofactor">
    <cofactor evidence="6">
        <name>[2Fe-2S] cluster</name>
        <dbReference type="ChEBI" id="CHEBI:190135"/>
    </cofactor>
</comment>
<keyword evidence="7" id="KW-0812">Transmembrane</keyword>
<dbReference type="Proteomes" id="UP000660024">
    <property type="component" value="Unassembled WGS sequence"/>
</dbReference>
<dbReference type="InterPro" id="IPR006311">
    <property type="entry name" value="TAT_signal"/>
</dbReference>
<dbReference type="PANTHER" id="PTHR10134">
    <property type="entry name" value="CYTOCHROME B-C1 COMPLEX SUBUNIT RIESKE, MITOCHONDRIAL"/>
    <property type="match status" value="1"/>
</dbReference>
<evidence type="ECO:0000256" key="2">
    <source>
        <dbReference type="ARBA" id="ARBA00022723"/>
    </source>
</evidence>
<keyword evidence="10" id="KW-1185">Reference proteome</keyword>
<evidence type="ECO:0000256" key="1">
    <source>
        <dbReference type="ARBA" id="ARBA00022714"/>
    </source>
</evidence>
<protein>
    <submittedName>
        <fullName evidence="9">Rieske (2Fe-2S) protein</fullName>
    </submittedName>
</protein>
<dbReference type="PROSITE" id="PS51318">
    <property type="entry name" value="TAT"/>
    <property type="match status" value="1"/>
</dbReference>
<evidence type="ECO:0000256" key="6">
    <source>
        <dbReference type="ARBA" id="ARBA00034078"/>
    </source>
</evidence>
<dbReference type="CDD" id="cd03467">
    <property type="entry name" value="Rieske"/>
    <property type="match status" value="1"/>
</dbReference>
<dbReference type="Pfam" id="PF00355">
    <property type="entry name" value="Rieske"/>
    <property type="match status" value="1"/>
</dbReference>
<keyword evidence="7" id="KW-1133">Transmembrane helix</keyword>
<reference evidence="9 10" key="1">
    <citation type="submission" date="2020-12" db="EMBL/GenBank/DDBJ databases">
        <title>Bacterial novel species Pedobacter sp. SD-b isolated from soil.</title>
        <authorList>
            <person name="Jung H.-Y."/>
        </authorList>
    </citation>
    <scope>NUCLEOTIDE SEQUENCE [LARGE SCALE GENOMIC DNA]</scope>
    <source>
        <strain evidence="9 10">SD-b</strain>
    </source>
</reference>
<feature type="domain" description="Rieske" evidence="8">
    <location>
        <begin position="92"/>
        <end position="157"/>
    </location>
</feature>
<keyword evidence="2" id="KW-0479">Metal-binding</keyword>
<proteinExistence type="predicted"/>
<dbReference type="PROSITE" id="PS51296">
    <property type="entry name" value="RIESKE"/>
    <property type="match status" value="1"/>
</dbReference>
<evidence type="ECO:0000256" key="7">
    <source>
        <dbReference type="SAM" id="Phobius"/>
    </source>
</evidence>
<dbReference type="InterPro" id="IPR005805">
    <property type="entry name" value="Rieske_Fe-S_prot_C"/>
</dbReference>
<evidence type="ECO:0000256" key="4">
    <source>
        <dbReference type="ARBA" id="ARBA00023014"/>
    </source>
</evidence>
<keyword evidence="3" id="KW-0408">Iron</keyword>
<feature type="transmembrane region" description="Helical" evidence="7">
    <location>
        <begin position="20"/>
        <end position="39"/>
    </location>
</feature>
<dbReference type="InterPro" id="IPR017941">
    <property type="entry name" value="Rieske_2Fe-2S"/>
</dbReference>
<evidence type="ECO:0000256" key="3">
    <source>
        <dbReference type="ARBA" id="ARBA00023004"/>
    </source>
</evidence>
<evidence type="ECO:0000259" key="8">
    <source>
        <dbReference type="PROSITE" id="PS51296"/>
    </source>
</evidence>
<name>A0ABS1BFB9_9SPHI</name>
<keyword evidence="1" id="KW-0001">2Fe-2S</keyword>
<dbReference type="Gene3D" id="2.102.10.10">
    <property type="entry name" value="Rieske [2Fe-2S] iron-sulphur domain"/>
    <property type="match status" value="1"/>
</dbReference>
<dbReference type="SUPFAM" id="SSF50022">
    <property type="entry name" value="ISP domain"/>
    <property type="match status" value="1"/>
</dbReference>
<keyword evidence="4" id="KW-0411">Iron-sulfur</keyword>
<comment type="caution">
    <text evidence="9">The sequence shown here is derived from an EMBL/GenBank/DDBJ whole genome shotgun (WGS) entry which is preliminary data.</text>
</comment>
<dbReference type="EMBL" id="JAEHFY010000001">
    <property type="protein sequence ID" value="MBK0381538.1"/>
    <property type="molecule type" value="Genomic_DNA"/>
</dbReference>